<dbReference type="EMBL" id="GGEC01090259">
    <property type="protein sequence ID" value="MBX70743.1"/>
    <property type="molecule type" value="Transcribed_RNA"/>
</dbReference>
<organism evidence="2">
    <name type="scientific">Rhizophora mucronata</name>
    <name type="common">Asiatic mangrove</name>
    <dbReference type="NCBI Taxonomy" id="61149"/>
    <lineage>
        <taxon>Eukaryota</taxon>
        <taxon>Viridiplantae</taxon>
        <taxon>Streptophyta</taxon>
        <taxon>Embryophyta</taxon>
        <taxon>Tracheophyta</taxon>
        <taxon>Spermatophyta</taxon>
        <taxon>Magnoliopsida</taxon>
        <taxon>eudicotyledons</taxon>
        <taxon>Gunneridae</taxon>
        <taxon>Pentapetalae</taxon>
        <taxon>rosids</taxon>
        <taxon>fabids</taxon>
        <taxon>Malpighiales</taxon>
        <taxon>Rhizophoraceae</taxon>
        <taxon>Rhizophora</taxon>
    </lineage>
</organism>
<feature type="transmembrane region" description="Helical" evidence="1">
    <location>
        <begin position="12"/>
        <end position="32"/>
    </location>
</feature>
<keyword evidence="1" id="KW-0812">Transmembrane</keyword>
<feature type="transmembrane region" description="Helical" evidence="1">
    <location>
        <begin position="62"/>
        <end position="82"/>
    </location>
</feature>
<name>A0A2P2QUR7_RHIMU</name>
<dbReference type="AlphaFoldDB" id="A0A2P2QUR7"/>
<protein>
    <submittedName>
        <fullName evidence="2">Uncharacterized protein</fullName>
    </submittedName>
</protein>
<evidence type="ECO:0000256" key="1">
    <source>
        <dbReference type="SAM" id="Phobius"/>
    </source>
</evidence>
<feature type="transmembrane region" description="Helical" evidence="1">
    <location>
        <begin position="39"/>
        <end position="56"/>
    </location>
</feature>
<proteinExistence type="predicted"/>
<evidence type="ECO:0000313" key="2">
    <source>
        <dbReference type="EMBL" id="MBX70743.1"/>
    </source>
</evidence>
<keyword evidence="1" id="KW-1133">Transmembrane helix</keyword>
<sequence>MVLTHQSIFVLFYSRCLWECFAILIYFLVLLSDYSGCDLSLLRCNNSVLCLIIIFGKLSNDIASLFIIFGPSLCILSGLLTFMDLSN</sequence>
<accession>A0A2P2QUR7</accession>
<keyword evidence="1" id="KW-0472">Membrane</keyword>
<reference evidence="2" key="1">
    <citation type="submission" date="2018-02" db="EMBL/GenBank/DDBJ databases">
        <title>Rhizophora mucronata_Transcriptome.</title>
        <authorList>
            <person name="Meera S.P."/>
            <person name="Sreeshan A."/>
            <person name="Augustine A."/>
        </authorList>
    </citation>
    <scope>NUCLEOTIDE SEQUENCE</scope>
    <source>
        <tissue evidence="2">Leaf</tissue>
    </source>
</reference>